<sequence>MPDAKPTLVLHLVSGGEPLLFQLHPDDVDEVAKQLYLYLDHGSVQTIRTKDDVRLQVNFAHVAVAYIDRQPGKVFGLH</sequence>
<gene>
    <name evidence="1" type="ORF">ACFS2C_27340</name>
</gene>
<evidence type="ECO:0000313" key="2">
    <source>
        <dbReference type="Proteomes" id="UP001597478"/>
    </source>
</evidence>
<organism evidence="1 2">
    <name type="scientific">Prauserella oleivorans</name>
    <dbReference type="NCBI Taxonomy" id="1478153"/>
    <lineage>
        <taxon>Bacteria</taxon>
        <taxon>Bacillati</taxon>
        <taxon>Actinomycetota</taxon>
        <taxon>Actinomycetes</taxon>
        <taxon>Pseudonocardiales</taxon>
        <taxon>Pseudonocardiaceae</taxon>
        <taxon>Prauserella</taxon>
    </lineage>
</organism>
<comment type="caution">
    <text evidence="1">The sequence shown here is derived from an EMBL/GenBank/DDBJ whole genome shotgun (WGS) entry which is preliminary data.</text>
</comment>
<dbReference type="EMBL" id="JBHUOF010000049">
    <property type="protein sequence ID" value="MFD2803114.1"/>
    <property type="molecule type" value="Genomic_DNA"/>
</dbReference>
<proteinExistence type="predicted"/>
<evidence type="ECO:0000313" key="1">
    <source>
        <dbReference type="EMBL" id="MFD2803114.1"/>
    </source>
</evidence>
<reference evidence="2" key="1">
    <citation type="journal article" date="2019" name="Int. J. Syst. Evol. Microbiol.">
        <title>The Global Catalogue of Microorganisms (GCM) 10K type strain sequencing project: providing services to taxonomists for standard genome sequencing and annotation.</title>
        <authorList>
            <consortium name="The Broad Institute Genomics Platform"/>
            <consortium name="The Broad Institute Genome Sequencing Center for Infectious Disease"/>
            <person name="Wu L."/>
            <person name="Ma J."/>
        </authorList>
    </citation>
    <scope>NUCLEOTIDE SEQUENCE [LARGE SCALE GENOMIC DNA]</scope>
    <source>
        <strain evidence="2">IBRC-M 10906</strain>
    </source>
</reference>
<name>A0ABW5WIV7_9PSEU</name>
<protein>
    <recommendedName>
        <fullName evidence="3">ATP-binding protein</fullName>
    </recommendedName>
</protein>
<dbReference type="RefSeq" id="WP_377394966.1">
    <property type="nucleotide sequence ID" value="NZ_JBHSAN010000054.1"/>
</dbReference>
<evidence type="ECO:0008006" key="3">
    <source>
        <dbReference type="Google" id="ProtNLM"/>
    </source>
</evidence>
<dbReference type="Proteomes" id="UP001597478">
    <property type="component" value="Unassembled WGS sequence"/>
</dbReference>
<accession>A0ABW5WIV7</accession>
<keyword evidence="2" id="KW-1185">Reference proteome</keyword>